<dbReference type="Pfam" id="PF01841">
    <property type="entry name" value="Transglut_core"/>
    <property type="match status" value="1"/>
</dbReference>
<dbReference type="PANTHER" id="PTHR42736">
    <property type="entry name" value="PROTEIN-GLUTAMINE GAMMA-GLUTAMYLTRANSFERASE"/>
    <property type="match status" value="1"/>
</dbReference>
<evidence type="ECO:0000259" key="3">
    <source>
        <dbReference type="SMART" id="SM00460"/>
    </source>
</evidence>
<dbReference type="PANTHER" id="PTHR42736:SF1">
    <property type="entry name" value="PROTEIN-GLUTAMINE GAMMA-GLUTAMYLTRANSFERASE"/>
    <property type="match status" value="1"/>
</dbReference>
<evidence type="ECO:0000256" key="2">
    <source>
        <dbReference type="SAM" id="Phobius"/>
    </source>
</evidence>
<gene>
    <name evidence="4" type="ORF">E3T28_05920</name>
</gene>
<comment type="caution">
    <text evidence="4">The sequence shown here is derived from an EMBL/GenBank/DDBJ whole genome shotgun (WGS) entry which is preliminary data.</text>
</comment>
<dbReference type="Proteomes" id="UP000297853">
    <property type="component" value="Unassembled WGS sequence"/>
</dbReference>
<dbReference type="Gene3D" id="3.10.620.30">
    <property type="match status" value="1"/>
</dbReference>
<dbReference type="Pfam" id="PF11992">
    <property type="entry name" value="TgpA_N"/>
    <property type="match status" value="1"/>
</dbReference>
<protein>
    <submittedName>
        <fullName evidence="4">Transglutaminase domain-containing protein</fullName>
    </submittedName>
</protein>
<dbReference type="InterPro" id="IPR021878">
    <property type="entry name" value="TgpA_N"/>
</dbReference>
<evidence type="ECO:0000256" key="1">
    <source>
        <dbReference type="SAM" id="MobiDB-lite"/>
    </source>
</evidence>
<feature type="transmembrane region" description="Helical" evidence="2">
    <location>
        <begin position="648"/>
        <end position="668"/>
    </location>
</feature>
<name>A0ABY2JFC2_9MICO</name>
<keyword evidence="2" id="KW-0812">Transmembrane</keyword>
<evidence type="ECO:0000313" key="4">
    <source>
        <dbReference type="EMBL" id="TFD02347.1"/>
    </source>
</evidence>
<accession>A0ABY2JFC2</accession>
<keyword evidence="2" id="KW-0472">Membrane</keyword>
<keyword evidence="5" id="KW-1185">Reference proteome</keyword>
<dbReference type="InterPro" id="IPR002931">
    <property type="entry name" value="Transglutaminase-like"/>
</dbReference>
<feature type="transmembrane region" description="Helical" evidence="2">
    <location>
        <begin position="42"/>
        <end position="62"/>
    </location>
</feature>
<keyword evidence="2" id="KW-1133">Transmembrane helix</keyword>
<dbReference type="InterPro" id="IPR038765">
    <property type="entry name" value="Papain-like_cys_pep_sf"/>
</dbReference>
<feature type="region of interest" description="Disordered" evidence="1">
    <location>
        <begin position="1"/>
        <end position="33"/>
    </location>
</feature>
<sequence length="818" mass="85274">MTPSEPATPDVPTPDVASPDRASRPARRGPSTRAARLQRAEWPLTFALLLLLVVAIGGLGPLLEGTGWWWLMTLAAAGVLLGCAGLRRAGLPVFLGPLAGFGVLVAFLTLLFGAGSGWLWVIPNGETIDRFRDLALSGAVSIEQQSTPAEATAGILFLLCIGAGVIAILLDTLAIILRVPALAGLPVLVPLLVPGLALGGEANLQALVLTAAAYLLLLHVEIRMRRADILSGLPGAAPPGTVAPARRRVPGALGGAVVVGSVAIVAAIVVSVATPVLPGGGLTGGGPGSSLLFSNGVSPMINLGQDLRRPDAEPVLHYRTTATRPPYLRLLTLAEFSGRNWTAGEEPGSRASAVDDIGLPPALSADIETRETITNIGIDDLAARWLPAPAPARSVTGLLGTWSWNESTGSITSAGDTTRGQEYTVTALTLEPTAEQLRQAEVEYPAEVRRSLRLPAETPALIGDTAREVTAGTATAYDAALALQKYLRGSAFSYDIEAPVGDGYDGGAIDVVSTFLEVKSGYCVHFSSAMAAMARSIGIPSRIAIGYQPGTLSASSSIAGIGRYSVDTHDLHAWTELYFAGVGWVPFEPTPGRGAVPAYTRDDAAAVPLGESGQTAPTNSLRPENLLDQNTADAQADAASPADTQAGFLRLGLLLVGTLALLLLPAVFRVTRRTLRRRDIRSGRTGAVGAWREVTDTAIDHGLFVRETETPRELAARLRALIGSERGTVSGEEGSGAGGGTVAEALDRLLVRAERSRYGRPGGDAQNSQAALLLADLDLVLRGIHSGSGRRVRMRATLLPASLWRSGERRIGRPAANA</sequence>
<feature type="transmembrane region" description="Helical" evidence="2">
    <location>
        <begin position="151"/>
        <end position="170"/>
    </location>
</feature>
<feature type="transmembrane region" description="Helical" evidence="2">
    <location>
        <begin position="252"/>
        <end position="273"/>
    </location>
</feature>
<feature type="transmembrane region" description="Helical" evidence="2">
    <location>
        <begin position="68"/>
        <end position="86"/>
    </location>
</feature>
<evidence type="ECO:0000313" key="5">
    <source>
        <dbReference type="Proteomes" id="UP000297853"/>
    </source>
</evidence>
<feature type="transmembrane region" description="Helical" evidence="2">
    <location>
        <begin position="98"/>
        <end position="121"/>
    </location>
</feature>
<dbReference type="SMART" id="SM00460">
    <property type="entry name" value="TGc"/>
    <property type="match status" value="1"/>
</dbReference>
<organism evidence="4 5">
    <name type="scientific">Cryobacterium sinapicolor</name>
    <dbReference type="NCBI Taxonomy" id="1259236"/>
    <lineage>
        <taxon>Bacteria</taxon>
        <taxon>Bacillati</taxon>
        <taxon>Actinomycetota</taxon>
        <taxon>Actinomycetes</taxon>
        <taxon>Micrococcales</taxon>
        <taxon>Microbacteriaceae</taxon>
        <taxon>Cryobacterium</taxon>
    </lineage>
</organism>
<reference evidence="4 5" key="1">
    <citation type="submission" date="2019-03" db="EMBL/GenBank/DDBJ databases">
        <title>Genomics of glacier-inhabiting Cryobacterium strains.</title>
        <authorList>
            <person name="Liu Q."/>
            <person name="Xin Y.-H."/>
        </authorList>
    </citation>
    <scope>NUCLEOTIDE SEQUENCE [LARGE SCALE GENOMIC DNA]</scope>
    <source>
        <strain evidence="4 5">TMT1-23-1</strain>
    </source>
</reference>
<dbReference type="InterPro" id="IPR052901">
    <property type="entry name" value="Bact_TGase-like"/>
</dbReference>
<dbReference type="RefSeq" id="WP_134428830.1">
    <property type="nucleotide sequence ID" value="NZ_SOGQ01000026.1"/>
</dbReference>
<feature type="domain" description="Transglutaminase-like" evidence="3">
    <location>
        <begin position="515"/>
        <end position="591"/>
    </location>
</feature>
<feature type="transmembrane region" description="Helical" evidence="2">
    <location>
        <begin position="204"/>
        <end position="222"/>
    </location>
</feature>
<dbReference type="EMBL" id="SOGQ01000026">
    <property type="protein sequence ID" value="TFD02347.1"/>
    <property type="molecule type" value="Genomic_DNA"/>
</dbReference>
<dbReference type="SUPFAM" id="SSF54001">
    <property type="entry name" value="Cysteine proteinases"/>
    <property type="match status" value="1"/>
</dbReference>
<proteinExistence type="predicted"/>